<evidence type="ECO:0000256" key="2">
    <source>
        <dbReference type="ARBA" id="ARBA00012438"/>
    </source>
</evidence>
<dbReference type="GO" id="GO:0000155">
    <property type="term" value="F:phosphorelay sensor kinase activity"/>
    <property type="evidence" value="ECO:0007669"/>
    <property type="project" value="InterPro"/>
</dbReference>
<dbReference type="SMART" id="SM00091">
    <property type="entry name" value="PAS"/>
    <property type="match status" value="2"/>
</dbReference>
<dbReference type="SUPFAM" id="SSF55874">
    <property type="entry name" value="ATPase domain of HSP90 chaperone/DNA topoisomerase II/histidine kinase"/>
    <property type="match status" value="1"/>
</dbReference>
<gene>
    <name evidence="13" type="ordered locus">Desor_2860</name>
</gene>
<dbReference type="SMART" id="SM00388">
    <property type="entry name" value="HisKA"/>
    <property type="match status" value="1"/>
</dbReference>
<dbReference type="InterPro" id="IPR035965">
    <property type="entry name" value="PAS-like_dom_sf"/>
</dbReference>
<evidence type="ECO:0000256" key="5">
    <source>
        <dbReference type="ARBA" id="ARBA00022741"/>
    </source>
</evidence>
<dbReference type="GO" id="GO:0005524">
    <property type="term" value="F:ATP binding"/>
    <property type="evidence" value="ECO:0007669"/>
    <property type="project" value="UniProtKB-KW"/>
</dbReference>
<dbReference type="Pfam" id="PF17159">
    <property type="entry name" value="MASE3"/>
    <property type="match status" value="1"/>
</dbReference>
<evidence type="ECO:0000259" key="10">
    <source>
        <dbReference type="PROSITE" id="PS50109"/>
    </source>
</evidence>
<feature type="domain" description="PAS" evidence="11">
    <location>
        <begin position="265"/>
        <end position="309"/>
    </location>
</feature>
<dbReference type="Pfam" id="PF02518">
    <property type="entry name" value="HATPase_c"/>
    <property type="match status" value="1"/>
</dbReference>
<dbReference type="InterPro" id="IPR036890">
    <property type="entry name" value="HATPase_C_sf"/>
</dbReference>
<feature type="transmembrane region" description="Helical" evidence="9">
    <location>
        <begin position="46"/>
        <end position="68"/>
    </location>
</feature>
<dbReference type="AlphaFoldDB" id="G7WFE7"/>
<dbReference type="SUPFAM" id="SSF47384">
    <property type="entry name" value="Homodimeric domain of signal transducing histidine kinase"/>
    <property type="match status" value="1"/>
</dbReference>
<dbReference type="Gene3D" id="3.30.450.20">
    <property type="entry name" value="PAS domain"/>
    <property type="match status" value="2"/>
</dbReference>
<dbReference type="Pfam" id="PF00512">
    <property type="entry name" value="HisKA"/>
    <property type="match status" value="1"/>
</dbReference>
<dbReference type="PRINTS" id="PR00344">
    <property type="entry name" value="BCTRLSENSOR"/>
</dbReference>
<dbReference type="STRING" id="768706.Desor_2860"/>
<comment type="catalytic activity">
    <reaction evidence="1">
        <text>ATP + protein L-histidine = ADP + protein N-phospho-L-histidine.</text>
        <dbReference type="EC" id="2.7.13.3"/>
    </reaction>
</comment>
<keyword evidence="14" id="KW-1185">Reference proteome</keyword>
<dbReference type="InterPro" id="IPR003661">
    <property type="entry name" value="HisK_dim/P_dom"/>
</dbReference>
<keyword evidence="7" id="KW-0067">ATP-binding</keyword>
<dbReference type="PROSITE" id="PS50113">
    <property type="entry name" value="PAC"/>
    <property type="match status" value="1"/>
</dbReference>
<dbReference type="KEGG" id="dor:Desor_2860"/>
<dbReference type="PROSITE" id="PS50109">
    <property type="entry name" value="HIS_KIN"/>
    <property type="match status" value="1"/>
</dbReference>
<feature type="transmembrane region" description="Helical" evidence="9">
    <location>
        <begin position="15"/>
        <end position="34"/>
    </location>
</feature>
<dbReference type="InterPro" id="IPR033425">
    <property type="entry name" value="MASE3"/>
</dbReference>
<keyword evidence="9" id="KW-1133">Transmembrane helix</keyword>
<keyword evidence="9" id="KW-0472">Membrane</keyword>
<evidence type="ECO:0000256" key="8">
    <source>
        <dbReference type="ARBA" id="ARBA00023012"/>
    </source>
</evidence>
<dbReference type="PANTHER" id="PTHR43065">
    <property type="entry name" value="SENSOR HISTIDINE KINASE"/>
    <property type="match status" value="1"/>
</dbReference>
<keyword evidence="8" id="KW-0902">Two-component regulatory system</keyword>
<feature type="transmembrane region" description="Helical" evidence="9">
    <location>
        <begin position="80"/>
        <end position="98"/>
    </location>
</feature>
<dbReference type="SMART" id="SM00387">
    <property type="entry name" value="HATPase_c"/>
    <property type="match status" value="1"/>
</dbReference>
<dbReference type="PANTHER" id="PTHR43065:SF46">
    <property type="entry name" value="C4-DICARBOXYLATE TRANSPORT SENSOR PROTEIN DCTB"/>
    <property type="match status" value="1"/>
</dbReference>
<dbReference type="PATRIC" id="fig|768706.3.peg.2868"/>
<proteinExistence type="predicted"/>
<evidence type="ECO:0000256" key="9">
    <source>
        <dbReference type="SAM" id="Phobius"/>
    </source>
</evidence>
<evidence type="ECO:0000256" key="3">
    <source>
        <dbReference type="ARBA" id="ARBA00022553"/>
    </source>
</evidence>
<dbReference type="SUPFAM" id="SSF55785">
    <property type="entry name" value="PYP-like sensor domain (PAS domain)"/>
    <property type="match status" value="2"/>
</dbReference>
<keyword evidence="3" id="KW-0597">Phosphoprotein</keyword>
<dbReference type="NCBIfam" id="TIGR00229">
    <property type="entry name" value="sensory_box"/>
    <property type="match status" value="2"/>
</dbReference>
<name>G7WFE7_DESOD</name>
<dbReference type="InterPro" id="IPR000700">
    <property type="entry name" value="PAS-assoc_C"/>
</dbReference>
<organism evidence="13 14">
    <name type="scientific">Desulfosporosinus orientis (strain ATCC 19365 / DSM 765 / NCIMB 8382 / VKM B-1628 / Singapore I)</name>
    <name type="common">Desulfotomaculum orientis</name>
    <dbReference type="NCBI Taxonomy" id="768706"/>
    <lineage>
        <taxon>Bacteria</taxon>
        <taxon>Bacillati</taxon>
        <taxon>Bacillota</taxon>
        <taxon>Clostridia</taxon>
        <taxon>Eubacteriales</taxon>
        <taxon>Desulfitobacteriaceae</taxon>
        <taxon>Desulfosporosinus</taxon>
    </lineage>
</organism>
<dbReference type="Gene3D" id="1.10.287.130">
    <property type="match status" value="1"/>
</dbReference>
<evidence type="ECO:0000313" key="14">
    <source>
        <dbReference type="Proteomes" id="UP000006346"/>
    </source>
</evidence>
<evidence type="ECO:0000256" key="6">
    <source>
        <dbReference type="ARBA" id="ARBA00022777"/>
    </source>
</evidence>
<feature type="domain" description="PAC" evidence="12">
    <location>
        <begin position="451"/>
        <end position="503"/>
    </location>
</feature>
<protein>
    <recommendedName>
        <fullName evidence="2">histidine kinase</fullName>
        <ecNumber evidence="2">2.7.13.3</ecNumber>
    </recommendedName>
</protein>
<dbReference type="Pfam" id="PF13188">
    <property type="entry name" value="PAS_8"/>
    <property type="match status" value="1"/>
</dbReference>
<keyword evidence="4" id="KW-0808">Transferase</keyword>
<dbReference type="Gene3D" id="3.30.565.10">
    <property type="entry name" value="Histidine kinase-like ATPase, C-terminal domain"/>
    <property type="match status" value="1"/>
</dbReference>
<dbReference type="CDD" id="cd00130">
    <property type="entry name" value="PAS"/>
    <property type="match status" value="1"/>
</dbReference>
<evidence type="ECO:0000313" key="13">
    <source>
        <dbReference type="EMBL" id="AET68390.1"/>
    </source>
</evidence>
<dbReference type="Pfam" id="PF00989">
    <property type="entry name" value="PAS"/>
    <property type="match status" value="1"/>
</dbReference>
<dbReference type="PROSITE" id="PS50112">
    <property type="entry name" value="PAS"/>
    <property type="match status" value="2"/>
</dbReference>
<dbReference type="InterPro" id="IPR036097">
    <property type="entry name" value="HisK_dim/P_sf"/>
</dbReference>
<feature type="transmembrane region" description="Helical" evidence="9">
    <location>
        <begin position="183"/>
        <end position="201"/>
    </location>
</feature>
<evidence type="ECO:0000259" key="11">
    <source>
        <dbReference type="PROSITE" id="PS50112"/>
    </source>
</evidence>
<reference evidence="14" key="1">
    <citation type="submission" date="2011-11" db="EMBL/GenBank/DDBJ databases">
        <title>Complete sequence of Desulfosporosinus orientis DSM 765.</title>
        <authorList>
            <person name="Lucas S."/>
            <person name="Han J."/>
            <person name="Lapidus A."/>
            <person name="Cheng J.-F."/>
            <person name="Goodwin L."/>
            <person name="Pitluck S."/>
            <person name="Peters L."/>
            <person name="Ovchinnikova G."/>
            <person name="Teshima H."/>
            <person name="Detter J.C."/>
            <person name="Han C."/>
            <person name="Tapia R."/>
            <person name="Land M."/>
            <person name="Hauser L."/>
            <person name="Kyrpides N."/>
            <person name="Ivanova N."/>
            <person name="Pagani I."/>
            <person name="Pester M."/>
            <person name="Spring S."/>
            <person name="Ollivier B."/>
            <person name="Rattei T."/>
            <person name="Klenk H.-P."/>
            <person name="Wagner M."/>
            <person name="Loy A."/>
            <person name="Woyke T."/>
        </authorList>
    </citation>
    <scope>NUCLEOTIDE SEQUENCE [LARGE SCALE GENOMIC DNA]</scope>
    <source>
        <strain evidence="14">ATCC 19365 / DSM 765 / NCIMB 8382 / VKM B-1628</strain>
    </source>
</reference>
<keyword evidence="5" id="KW-0547">Nucleotide-binding</keyword>
<feature type="transmembrane region" description="Helical" evidence="9">
    <location>
        <begin position="118"/>
        <end position="136"/>
    </location>
</feature>
<reference evidence="13 14" key="2">
    <citation type="journal article" date="2012" name="J. Bacteriol.">
        <title>Complete genome sequences of Desulfosporosinus orientis DSM765T, Desulfosporosinus youngiae DSM17734T, Desulfosporosinus meridiei DSM13257T, and Desulfosporosinus acidiphilus DSM22704T.</title>
        <authorList>
            <person name="Pester M."/>
            <person name="Brambilla E."/>
            <person name="Alazard D."/>
            <person name="Rattei T."/>
            <person name="Weinmaier T."/>
            <person name="Han J."/>
            <person name="Lucas S."/>
            <person name="Lapidus A."/>
            <person name="Cheng J.F."/>
            <person name="Goodwin L."/>
            <person name="Pitluck S."/>
            <person name="Peters L."/>
            <person name="Ovchinnikova G."/>
            <person name="Teshima H."/>
            <person name="Detter J.C."/>
            <person name="Han C.S."/>
            <person name="Tapia R."/>
            <person name="Land M.L."/>
            <person name="Hauser L."/>
            <person name="Kyrpides N.C."/>
            <person name="Ivanova N.N."/>
            <person name="Pagani I."/>
            <person name="Huntmann M."/>
            <person name="Wei C.L."/>
            <person name="Davenport K.W."/>
            <person name="Daligault H."/>
            <person name="Chain P.S."/>
            <person name="Chen A."/>
            <person name="Mavromatis K."/>
            <person name="Markowitz V."/>
            <person name="Szeto E."/>
            <person name="Mikhailova N."/>
            <person name="Pati A."/>
            <person name="Wagner M."/>
            <person name="Woyke T."/>
            <person name="Ollivier B."/>
            <person name="Klenk H.P."/>
            <person name="Spring S."/>
            <person name="Loy A."/>
        </authorList>
    </citation>
    <scope>NUCLEOTIDE SEQUENCE [LARGE SCALE GENOMIC DNA]</scope>
    <source>
        <strain evidence="14">ATCC 19365 / DSM 765 / NCIMB 8382 / VKM B-1628</strain>
    </source>
</reference>
<dbReference type="Proteomes" id="UP000006346">
    <property type="component" value="Chromosome"/>
</dbReference>
<dbReference type="CDD" id="cd00082">
    <property type="entry name" value="HisKA"/>
    <property type="match status" value="1"/>
</dbReference>
<feature type="domain" description="PAS" evidence="11">
    <location>
        <begin position="382"/>
        <end position="460"/>
    </location>
</feature>
<dbReference type="EMBL" id="CP003108">
    <property type="protein sequence ID" value="AET68390.1"/>
    <property type="molecule type" value="Genomic_DNA"/>
</dbReference>
<dbReference type="HOGENOM" id="CLU_021622_0_0_9"/>
<keyword evidence="9" id="KW-0812">Transmembrane</keyword>
<feature type="transmembrane region" description="Helical" evidence="9">
    <location>
        <begin position="213"/>
        <end position="234"/>
    </location>
</feature>
<dbReference type="EC" id="2.7.13.3" evidence="2"/>
<evidence type="ECO:0000256" key="7">
    <source>
        <dbReference type="ARBA" id="ARBA00022840"/>
    </source>
</evidence>
<dbReference type="eggNOG" id="COG4191">
    <property type="taxonomic scope" value="Bacteria"/>
</dbReference>
<dbReference type="InterPro" id="IPR004358">
    <property type="entry name" value="Sig_transdc_His_kin-like_C"/>
</dbReference>
<dbReference type="InterPro" id="IPR000014">
    <property type="entry name" value="PAS"/>
</dbReference>
<keyword evidence="6" id="KW-0418">Kinase</keyword>
<feature type="domain" description="Histidine kinase" evidence="10">
    <location>
        <begin position="516"/>
        <end position="720"/>
    </location>
</feature>
<evidence type="ECO:0000256" key="1">
    <source>
        <dbReference type="ARBA" id="ARBA00000085"/>
    </source>
</evidence>
<evidence type="ECO:0000259" key="12">
    <source>
        <dbReference type="PROSITE" id="PS50113"/>
    </source>
</evidence>
<dbReference type="InterPro" id="IPR013767">
    <property type="entry name" value="PAS_fold"/>
</dbReference>
<dbReference type="InterPro" id="IPR005467">
    <property type="entry name" value="His_kinase_dom"/>
</dbReference>
<dbReference type="GO" id="GO:0006355">
    <property type="term" value="P:regulation of DNA-templated transcription"/>
    <property type="evidence" value="ECO:0007669"/>
    <property type="project" value="InterPro"/>
</dbReference>
<sequence length="730" mass="82334">MGWTTSIQKTSGEKAPAALSFIALISVALSYFGSFFLQTPWENDPIFLHSAFEGACISVAVFTFLTMWQNYERCSHINRVIGFGFLLVGFFDFMHTYYYPALNHHPMGFVDLSSRYWLLGRLTEGITLTLGTFNFFGRLQKRWVGLIITITIGLTLSYAVYAYQGLFPLLLTENGGVTAAKVIIEYVITGLFLLNIILLYPTINREDSIIEKYLVVALMIAILAEKAFASYASLSSFDYTFGHVLKVLYYFYLYKGLFASTVSHPYRYYETILNELPLGIVNFDKQENIRFVNYEAAKLIGVTPSELIGLNASDFEKRFYRNREKCTIRDVRPDTKRFYNFLRTIEYGTAKVELELSGFQFSRGGWLVYFNDAKIAQQFENLQLQTKTILNSMDSMVLVTDARDRVTMCNNSFLYLTGLTEPEVVNEKISKVKHILELKLSKPNKVKKIHEVIEGKFRSMNGVHRDIILNLNSVKGANGNIIGTVAVATDVSSVRKEADRLRQREKLAVLGQMAAGIGHEIRNPMTTVRGFLQLLGEKKQFASQKAVLDLMISELDRANAIITEFLMLARTKQTNLKFQNLNDILDHLYPLIEANAFTQNKQTKYVPGAISSLELNKNEISQLIMNLVRNGLEAMEAGGLLTIRTYQNENRVLLTIEDEGSGISTEHLEKVGTPFFTTKDNGTGLGLATSFTIAEAHNAQIDIESSSKGTKFNISFPVPDGIHDQDTMIV</sequence>
<accession>G7WFE7</accession>
<dbReference type="InterPro" id="IPR003594">
    <property type="entry name" value="HATPase_dom"/>
</dbReference>
<feature type="transmembrane region" description="Helical" evidence="9">
    <location>
        <begin position="143"/>
        <end position="163"/>
    </location>
</feature>
<evidence type="ECO:0000256" key="4">
    <source>
        <dbReference type="ARBA" id="ARBA00022679"/>
    </source>
</evidence>